<proteinExistence type="predicted"/>
<reference evidence="2 3" key="1">
    <citation type="submission" date="2018-02" db="EMBL/GenBank/DDBJ databases">
        <title>Acetobacter orientalis genome.</title>
        <authorList>
            <person name="Nakashima N."/>
            <person name="Tamura T."/>
        </authorList>
    </citation>
    <scope>NUCLEOTIDE SEQUENCE [LARGE SCALE GENOMIC DNA]</scope>
    <source>
        <strain evidence="2 3">FAN1</strain>
    </source>
</reference>
<evidence type="ECO:0000313" key="3">
    <source>
        <dbReference type="Proteomes" id="UP000270034"/>
    </source>
</evidence>
<dbReference type="PROSITE" id="PS51208">
    <property type="entry name" value="AUTOTRANSPORTER"/>
    <property type="match status" value="1"/>
</dbReference>
<dbReference type="SMART" id="SM00869">
    <property type="entry name" value="Autotransporter"/>
    <property type="match status" value="1"/>
</dbReference>
<evidence type="ECO:0000259" key="1">
    <source>
        <dbReference type="PROSITE" id="PS51208"/>
    </source>
</evidence>
<protein>
    <submittedName>
        <fullName evidence="2">Mll0950</fullName>
    </submittedName>
</protein>
<accession>A0A2Z5ZH72</accession>
<sequence length="947" mass="95379">MSINNAAYLQTEGTYAAGAVAQSVGGGGGSATGGLGIVQSILGIFNKGKQLIALASGSNGGAGDGGAVTLTNSGQVVTKGMASTGLLAQSIGGGGGLATGGDTVSIGGTGTGNAQSSNGQTVTVTSLESGYIQTTGNEAVGIIAQSVGGGGGISLNSDGDVSFDITQANGSAGDVTVTNAATIQTSGIGATAVIAQSVGGGGALVVSAGQNVNISTTGSNNTGNGGAVTLTNTARQIITTGAAANGLVAQSVAGGGGLVAQASGQLTGLTLGGNGTAGAVHISQSGDIATTGAGSYAIWAQSVGKTNGAISINIDASSHIIGGTGTGAAIGMMDGAANTLVNAGFITGKGQVEAIVLDSVGHLSSTGGWIDGTAIQGSGTQIRDTVENTGTIIGSINLGNAALTNHVEGRLITGDTVHLGTGTDDVLTNAGYFSPGGVGQITTTNLTGSFVQLATGTYVADVELDPVTDKLNVSGKATLAGTLKLNITDPGDIRPGTRGDVIVSAQEGTTNNGLVIDALPSAVTSYGLAGNGADLVLARDVTFTPKGTDAVAGSLANMLGVIPVTNSAGLTHLYSALYYQPDVKALNAMYHALNDEAQSDYQQAIIDNNDLFMSTVLQQTASWRTGVQAGRVVLGDCAAQGVNIAKKDKKSVQVCNNTENWHAWLNSYGGNTTYDGNTHTGTAQFNTYGYGMAAGLDYQVNPNMLIGLAGGWDRSNVSAAERAAYGQLNSGHAALYGALKQKNFYENMVLSYTHTHVNSNRSVYIPGTMASSVVIPSIQERFASAYAINSASGKIEGGYTLHRGASSISPFVALQFSSLNMNGSYERAQTATAITGLVHHDRTIWSFPLSAGVQMDTKQSLGGMSHSPPLQGWHGSTSSCQSVTRLLRCNLHPNIALQPMVQSHGTIQVVLRLASICSHSMVGLFMVNLLECFRMFLAVLQVQEASI</sequence>
<dbReference type="Gene3D" id="2.40.128.130">
    <property type="entry name" value="Autotransporter beta-domain"/>
    <property type="match status" value="1"/>
</dbReference>
<dbReference type="InterPro" id="IPR036709">
    <property type="entry name" value="Autotransporte_beta_dom_sf"/>
</dbReference>
<dbReference type="SUPFAM" id="SSF103515">
    <property type="entry name" value="Autotransporter"/>
    <property type="match status" value="1"/>
</dbReference>
<dbReference type="Pfam" id="PF03797">
    <property type="entry name" value="Autotransporter"/>
    <property type="match status" value="1"/>
</dbReference>
<name>A0A2Z5ZH72_9PROT</name>
<dbReference type="EMBL" id="AP018515">
    <property type="protein sequence ID" value="BBC80072.1"/>
    <property type="molecule type" value="Genomic_DNA"/>
</dbReference>
<dbReference type="Proteomes" id="UP000270034">
    <property type="component" value="Chromosome"/>
</dbReference>
<dbReference type="InterPro" id="IPR005546">
    <property type="entry name" value="Autotransporte_beta"/>
</dbReference>
<gene>
    <name evidence="2" type="ORF">AcetOrient_orf02580</name>
</gene>
<feature type="domain" description="Autotransporter" evidence="1">
    <location>
        <begin position="656"/>
        <end position="929"/>
    </location>
</feature>
<dbReference type="KEGG" id="aot:AcetOri_orf02580"/>
<dbReference type="AlphaFoldDB" id="A0A2Z5ZH72"/>
<evidence type="ECO:0000313" key="2">
    <source>
        <dbReference type="EMBL" id="BBC80072.1"/>
    </source>
</evidence>
<organism evidence="2 3">
    <name type="scientific">Acetobacter orientalis</name>
    <dbReference type="NCBI Taxonomy" id="146474"/>
    <lineage>
        <taxon>Bacteria</taxon>
        <taxon>Pseudomonadati</taxon>
        <taxon>Pseudomonadota</taxon>
        <taxon>Alphaproteobacteria</taxon>
        <taxon>Acetobacterales</taxon>
        <taxon>Acetobacteraceae</taxon>
        <taxon>Acetobacter</taxon>
    </lineage>
</organism>